<reference evidence="3" key="3">
    <citation type="submission" date="2020-12" db="UniProtKB">
        <authorList>
            <consortium name="EnsemblPlants"/>
        </authorList>
    </citation>
    <scope>IDENTIFICATION</scope>
</reference>
<protein>
    <recommendedName>
        <fullName evidence="1">F-box domain-containing protein</fullName>
    </recommendedName>
</protein>
<feature type="domain" description="F-box" evidence="1">
    <location>
        <begin position="36"/>
        <end position="67"/>
    </location>
</feature>
<evidence type="ECO:0000313" key="4">
    <source>
        <dbReference type="Proteomes" id="UP000006727"/>
    </source>
</evidence>
<dbReference type="Gramene" id="Pp3c7_12970V3.1">
    <property type="protein sequence ID" value="PAC:32924351.CDS.1"/>
    <property type="gene ID" value="Pp3c7_12970"/>
</dbReference>
<accession>A0A2K1KBI8</accession>
<dbReference type="AlphaFoldDB" id="A0A2K1KBI8"/>
<dbReference type="InterPro" id="IPR036047">
    <property type="entry name" value="F-box-like_dom_sf"/>
</dbReference>
<dbReference type="Proteomes" id="UP000006727">
    <property type="component" value="Chromosome 7"/>
</dbReference>
<reference evidence="2 4" key="1">
    <citation type="journal article" date="2008" name="Science">
        <title>The Physcomitrella genome reveals evolutionary insights into the conquest of land by plants.</title>
        <authorList>
            <person name="Rensing S."/>
            <person name="Lang D."/>
            <person name="Zimmer A."/>
            <person name="Terry A."/>
            <person name="Salamov A."/>
            <person name="Shapiro H."/>
            <person name="Nishiyama T."/>
            <person name="Perroud P.-F."/>
            <person name="Lindquist E."/>
            <person name="Kamisugi Y."/>
            <person name="Tanahashi T."/>
            <person name="Sakakibara K."/>
            <person name="Fujita T."/>
            <person name="Oishi K."/>
            <person name="Shin-I T."/>
            <person name="Kuroki Y."/>
            <person name="Toyoda A."/>
            <person name="Suzuki Y."/>
            <person name="Hashimoto A."/>
            <person name="Yamaguchi K."/>
            <person name="Sugano A."/>
            <person name="Kohara Y."/>
            <person name="Fujiyama A."/>
            <person name="Anterola A."/>
            <person name="Aoki S."/>
            <person name="Ashton N."/>
            <person name="Barbazuk W.B."/>
            <person name="Barker E."/>
            <person name="Bennetzen J."/>
            <person name="Bezanilla M."/>
            <person name="Blankenship R."/>
            <person name="Cho S.H."/>
            <person name="Dutcher S."/>
            <person name="Estelle M."/>
            <person name="Fawcett J.A."/>
            <person name="Gundlach H."/>
            <person name="Hanada K."/>
            <person name="Heyl A."/>
            <person name="Hicks K.A."/>
            <person name="Hugh J."/>
            <person name="Lohr M."/>
            <person name="Mayer K."/>
            <person name="Melkozernov A."/>
            <person name="Murata T."/>
            <person name="Nelson D."/>
            <person name="Pils B."/>
            <person name="Prigge M."/>
            <person name="Reiss B."/>
            <person name="Renner T."/>
            <person name="Rombauts S."/>
            <person name="Rushton P."/>
            <person name="Sanderfoot A."/>
            <person name="Schween G."/>
            <person name="Shiu S.-H."/>
            <person name="Stueber K."/>
            <person name="Theodoulou F.L."/>
            <person name="Tu H."/>
            <person name="Van de Peer Y."/>
            <person name="Verrier P.J."/>
            <person name="Waters E."/>
            <person name="Wood A."/>
            <person name="Yang L."/>
            <person name="Cove D."/>
            <person name="Cuming A."/>
            <person name="Hasebe M."/>
            <person name="Lucas S."/>
            <person name="Mishler D.B."/>
            <person name="Reski R."/>
            <person name="Grigoriev I."/>
            <person name="Quatrano R.S."/>
            <person name="Boore J.L."/>
        </authorList>
    </citation>
    <scope>NUCLEOTIDE SEQUENCE [LARGE SCALE GENOMIC DNA]</scope>
    <source>
        <strain evidence="3 4">cv. Gransden 2004</strain>
    </source>
</reference>
<dbReference type="Gene3D" id="1.20.1280.50">
    <property type="match status" value="1"/>
</dbReference>
<dbReference type="Gramene" id="Pp3c7_12970V3.2">
    <property type="protein sequence ID" value="PAC:32924352.CDS.1"/>
    <property type="gene ID" value="Pp3c7_12970"/>
</dbReference>
<dbReference type="InterPro" id="IPR001810">
    <property type="entry name" value="F-box_dom"/>
</dbReference>
<name>A0A2K1KBI8_PHYPA</name>
<proteinExistence type="predicted"/>
<keyword evidence="4" id="KW-1185">Reference proteome</keyword>
<reference evidence="2 4" key="2">
    <citation type="journal article" date="2018" name="Plant J.">
        <title>The Physcomitrella patens chromosome-scale assembly reveals moss genome structure and evolution.</title>
        <authorList>
            <person name="Lang D."/>
            <person name="Ullrich K.K."/>
            <person name="Murat F."/>
            <person name="Fuchs J."/>
            <person name="Jenkins J."/>
            <person name="Haas F.B."/>
            <person name="Piednoel M."/>
            <person name="Gundlach H."/>
            <person name="Van Bel M."/>
            <person name="Meyberg R."/>
            <person name="Vives C."/>
            <person name="Morata J."/>
            <person name="Symeonidi A."/>
            <person name="Hiss M."/>
            <person name="Muchero W."/>
            <person name="Kamisugi Y."/>
            <person name="Saleh O."/>
            <person name="Blanc G."/>
            <person name="Decker E.L."/>
            <person name="van Gessel N."/>
            <person name="Grimwood J."/>
            <person name="Hayes R.D."/>
            <person name="Graham S.W."/>
            <person name="Gunter L.E."/>
            <person name="McDaniel S.F."/>
            <person name="Hoernstein S.N.W."/>
            <person name="Larsson A."/>
            <person name="Li F.W."/>
            <person name="Perroud P.F."/>
            <person name="Phillips J."/>
            <person name="Ranjan P."/>
            <person name="Rokshar D.S."/>
            <person name="Rothfels C.J."/>
            <person name="Schneider L."/>
            <person name="Shu S."/>
            <person name="Stevenson D.W."/>
            <person name="Thummler F."/>
            <person name="Tillich M."/>
            <person name="Villarreal Aguilar J.C."/>
            <person name="Widiez T."/>
            <person name="Wong G.K."/>
            <person name="Wymore A."/>
            <person name="Zhang Y."/>
            <person name="Zimmer A.D."/>
            <person name="Quatrano R.S."/>
            <person name="Mayer K.F.X."/>
            <person name="Goodstein D."/>
            <person name="Casacuberta J.M."/>
            <person name="Vandepoele K."/>
            <person name="Reski R."/>
            <person name="Cuming A.C."/>
            <person name="Tuskan G.A."/>
            <person name="Maumus F."/>
            <person name="Salse J."/>
            <person name="Schmutz J."/>
            <person name="Rensing S.A."/>
        </authorList>
    </citation>
    <scope>NUCLEOTIDE SEQUENCE [LARGE SCALE GENOMIC DNA]</scope>
    <source>
        <strain evidence="3 4">cv. Gransden 2004</strain>
    </source>
</reference>
<dbReference type="SUPFAM" id="SSF81383">
    <property type="entry name" value="F-box domain"/>
    <property type="match status" value="1"/>
</dbReference>
<dbReference type="InParanoid" id="A0A2K1KBI8"/>
<organism evidence="2">
    <name type="scientific">Physcomitrium patens</name>
    <name type="common">Spreading-leaved earth moss</name>
    <name type="synonym">Physcomitrella patens</name>
    <dbReference type="NCBI Taxonomy" id="3218"/>
    <lineage>
        <taxon>Eukaryota</taxon>
        <taxon>Viridiplantae</taxon>
        <taxon>Streptophyta</taxon>
        <taxon>Embryophyta</taxon>
        <taxon>Bryophyta</taxon>
        <taxon>Bryophytina</taxon>
        <taxon>Bryopsida</taxon>
        <taxon>Funariidae</taxon>
        <taxon>Funariales</taxon>
        <taxon>Funariaceae</taxon>
        <taxon>Physcomitrium</taxon>
    </lineage>
</organism>
<dbReference type="EMBL" id="ABEU02000007">
    <property type="protein sequence ID" value="PNR51140.1"/>
    <property type="molecule type" value="Genomic_DNA"/>
</dbReference>
<evidence type="ECO:0000313" key="2">
    <source>
        <dbReference type="EMBL" id="PNR51140.1"/>
    </source>
</evidence>
<dbReference type="EnsemblPlants" id="Pp3c7_12970V3.2">
    <property type="protein sequence ID" value="PAC:32924352.CDS.1"/>
    <property type="gene ID" value="Pp3c7_12970"/>
</dbReference>
<gene>
    <name evidence="2" type="ORF">PHYPA_010326</name>
</gene>
<evidence type="ECO:0000259" key="1">
    <source>
        <dbReference type="Pfam" id="PF12937"/>
    </source>
</evidence>
<evidence type="ECO:0000313" key="3">
    <source>
        <dbReference type="EnsemblPlants" id="PAC:32924351.CDS.1"/>
    </source>
</evidence>
<sequence length="89" mass="10089">MCWSPPVAQSGLGLANILAQVVMLSEKDIRGVLSVEIMELVLSFLLPTELCTFLCTCKRWNGPIGEPSFREACIRSWSNQLYFVYDVRF</sequence>
<dbReference type="CDD" id="cd09917">
    <property type="entry name" value="F-box_SF"/>
    <property type="match status" value="1"/>
</dbReference>
<dbReference type="Pfam" id="PF12937">
    <property type="entry name" value="F-box-like"/>
    <property type="match status" value="1"/>
</dbReference>
<dbReference type="EnsemblPlants" id="Pp3c7_12970V3.1">
    <property type="protein sequence ID" value="PAC:32924351.CDS.1"/>
    <property type="gene ID" value="Pp3c7_12970"/>
</dbReference>
<dbReference type="PaxDb" id="3218-PP1S75_110V6.1"/>